<keyword evidence="4" id="KW-1185">Reference proteome</keyword>
<accession>A0A1Q2MIT3</accession>
<dbReference type="RefSeq" id="WP_146684430.1">
    <property type="nucleotide sequence ID" value="NZ_CP019646.1"/>
</dbReference>
<evidence type="ECO:0000313" key="4">
    <source>
        <dbReference type="Proteomes" id="UP000188181"/>
    </source>
</evidence>
<evidence type="ECO:0000313" key="3">
    <source>
        <dbReference type="EMBL" id="AQQ72217.1"/>
    </source>
</evidence>
<feature type="signal peptide" evidence="1">
    <location>
        <begin position="1"/>
        <end position="20"/>
    </location>
</feature>
<dbReference type="EMBL" id="CP019646">
    <property type="protein sequence ID" value="AQQ72217.1"/>
    <property type="molecule type" value="Genomic_DNA"/>
</dbReference>
<reference evidence="4" key="1">
    <citation type="submission" date="2017-02" db="EMBL/GenBank/DDBJ databases">
        <title>Comparative genomics and description of representatives of a novel lineage of planctomycetes thriving in anoxic sediments.</title>
        <authorList>
            <person name="Spring S."/>
            <person name="Bunk B."/>
            <person name="Sproer C."/>
        </authorList>
    </citation>
    <scope>NUCLEOTIDE SEQUENCE [LARGE SCALE GENOMIC DNA]</scope>
    <source>
        <strain evidence="4">SM-Chi-D1</strain>
    </source>
</reference>
<dbReference type="NCBIfam" id="TIGR02595">
    <property type="entry name" value="PEP_CTERM"/>
    <property type="match status" value="1"/>
</dbReference>
<evidence type="ECO:0000259" key="2">
    <source>
        <dbReference type="Pfam" id="PF07589"/>
    </source>
</evidence>
<dbReference type="AlphaFoldDB" id="A0A1Q2MIT3"/>
<protein>
    <recommendedName>
        <fullName evidence="2">Ice-binding protein C-terminal domain-containing protein</fullName>
    </recommendedName>
</protein>
<organism evidence="3 4">
    <name type="scientific">Limihaloglobus sulfuriphilus</name>
    <dbReference type="NCBI Taxonomy" id="1851148"/>
    <lineage>
        <taxon>Bacteria</taxon>
        <taxon>Pseudomonadati</taxon>
        <taxon>Planctomycetota</taxon>
        <taxon>Phycisphaerae</taxon>
        <taxon>Sedimentisphaerales</taxon>
        <taxon>Sedimentisphaeraceae</taxon>
        <taxon>Limihaloglobus</taxon>
    </lineage>
</organism>
<dbReference type="Pfam" id="PF07589">
    <property type="entry name" value="PEP-CTERM"/>
    <property type="match status" value="1"/>
</dbReference>
<feature type="chain" id="PRO_5012343011" description="Ice-binding protein C-terminal domain-containing protein" evidence="1">
    <location>
        <begin position="21"/>
        <end position="192"/>
    </location>
</feature>
<proteinExistence type="predicted"/>
<sequence length="192" mass="20002" precursor="true">MKKTLITLAAVLIAVSAVSAIPVKTAALSSAGNIDLFADDTMIELKDPEMGELYQVDESAVISGVLTNNCLYWALGLEVEGSEMPVAVSTEGYEASGGLEFVLEGFMPASGVEVNAASSSYISLSDSGSWFRPLAARTVFEGLGLSGAGIVNVYGYTDNGSAYLGSFEVVPEPSMLALFGIGGLILSRRRKA</sequence>
<dbReference type="KEGG" id="pbas:SMSP2_02598"/>
<evidence type="ECO:0000256" key="1">
    <source>
        <dbReference type="SAM" id="SignalP"/>
    </source>
</evidence>
<dbReference type="Proteomes" id="UP000188181">
    <property type="component" value="Chromosome"/>
</dbReference>
<gene>
    <name evidence="3" type="ORF">SMSP2_02598</name>
</gene>
<keyword evidence="1" id="KW-0732">Signal</keyword>
<name>A0A1Q2MIT3_9BACT</name>
<feature type="domain" description="Ice-binding protein C-terminal" evidence="2">
    <location>
        <begin position="170"/>
        <end position="191"/>
    </location>
</feature>
<dbReference type="InterPro" id="IPR013424">
    <property type="entry name" value="Ice-binding_C"/>
</dbReference>